<dbReference type="RefSeq" id="WP_132873953.1">
    <property type="nucleotide sequence ID" value="NZ_SMGG01000005.1"/>
</dbReference>
<dbReference type="Pfam" id="PF07228">
    <property type="entry name" value="SpoIIE"/>
    <property type="match status" value="1"/>
</dbReference>
<dbReference type="SUPFAM" id="SSF52172">
    <property type="entry name" value="CheY-like"/>
    <property type="match status" value="1"/>
</dbReference>
<proteinExistence type="predicted"/>
<protein>
    <submittedName>
        <fullName evidence="4">Histidine kinase-like protein</fullName>
    </submittedName>
</protein>
<reference evidence="4 5" key="1">
    <citation type="submission" date="2019-03" db="EMBL/GenBank/DDBJ databases">
        <title>Genomic Encyclopedia of Type Strains, Phase IV (KMG-IV): sequencing the most valuable type-strain genomes for metagenomic binning, comparative biology and taxonomic classification.</title>
        <authorList>
            <person name="Goeker M."/>
        </authorList>
    </citation>
    <scope>NUCLEOTIDE SEQUENCE [LARGE SCALE GENOMIC DNA]</scope>
    <source>
        <strain evidence="4 5">DSM 24984</strain>
    </source>
</reference>
<keyword evidence="1 2" id="KW-0597">Phosphoprotein</keyword>
<dbReference type="InterPro" id="IPR003594">
    <property type="entry name" value="HATPase_dom"/>
</dbReference>
<dbReference type="EMBL" id="SMGG01000005">
    <property type="protein sequence ID" value="TCK59794.1"/>
    <property type="molecule type" value="Genomic_DNA"/>
</dbReference>
<evidence type="ECO:0000256" key="2">
    <source>
        <dbReference type="PROSITE-ProRule" id="PRU00169"/>
    </source>
</evidence>
<evidence type="ECO:0000256" key="1">
    <source>
        <dbReference type="ARBA" id="ARBA00022553"/>
    </source>
</evidence>
<dbReference type="InterPro" id="IPR001932">
    <property type="entry name" value="PPM-type_phosphatase-like_dom"/>
</dbReference>
<dbReference type="SMART" id="SM00448">
    <property type="entry name" value="REC"/>
    <property type="match status" value="1"/>
</dbReference>
<name>A0A4R1K6H2_9BACT</name>
<dbReference type="InterPro" id="IPR001789">
    <property type="entry name" value="Sig_transdc_resp-reg_receiver"/>
</dbReference>
<comment type="caution">
    <text evidence="4">The sequence shown here is derived from an EMBL/GenBank/DDBJ whole genome shotgun (WGS) entry which is preliminary data.</text>
</comment>
<keyword evidence="4" id="KW-0418">Kinase</keyword>
<feature type="domain" description="Response regulatory" evidence="3">
    <location>
        <begin position="15"/>
        <end position="129"/>
    </location>
</feature>
<gene>
    <name evidence="4" type="ORF">C8D98_1961</name>
</gene>
<organism evidence="4 5">
    <name type="scientific">Seleniivibrio woodruffii</name>
    <dbReference type="NCBI Taxonomy" id="1078050"/>
    <lineage>
        <taxon>Bacteria</taxon>
        <taxon>Pseudomonadati</taxon>
        <taxon>Deferribacterota</taxon>
        <taxon>Deferribacteres</taxon>
        <taxon>Deferribacterales</taxon>
        <taxon>Geovibrionaceae</taxon>
        <taxon>Seleniivibrio</taxon>
    </lineage>
</organism>
<dbReference type="AlphaFoldDB" id="A0A4R1K6H2"/>
<sequence length="565" mass="64736">MNEISIMTDLMRELTVLCVDDEPLALEYLGAKLARRFKSVLKASDGTEGLEMFIAQKPDLVITDNRMGFMDGIDMIKEIRRINADVPIILVTAYTEKDALVEAINNNVTQFLSKPIDTKKLTQAIEKSMQSFVNQRLHETNLRQELELLKYQEKYHSQQELNAFKKELSLIQNDLFLEKFGLKNCYGDEYSVYLNIFYKPLDILSGDIYSIRRLDDGSLFIFLADSMGKGLSASVTSILTSAYMNHIIDTEMSVVVGPLRNSVKIFNNYIRSILLDDEILSITFLKIDFAKEKMEIASFSSPPVYVKDRDGNVEIIKCNNPPLTKYMTDFCTDETDIRDVLGIMVITDGLYECRSHEGETMVDKVTDGFKASAMKTDFHKYVGSQMATPEDDISCIHILKIDEKLKDERVFEFESSLKNVGRSIEWAETCFTEMQSDFETMNMLTLAFTEMVMNSFEHSVLELDNRQKYQMINQGVYDDYIAAASSEKKIKTTIGIQHLWDKTAIVIRIEDEGTGFNPHILKTWMYDKEKSDGKGIKISRRITDEIYYAKGGRESIIIRVLEDHS</sequence>
<dbReference type="GO" id="GO:0000160">
    <property type="term" value="P:phosphorelay signal transduction system"/>
    <property type="evidence" value="ECO:0007669"/>
    <property type="project" value="InterPro"/>
</dbReference>
<dbReference type="Proteomes" id="UP000294614">
    <property type="component" value="Unassembled WGS sequence"/>
</dbReference>
<evidence type="ECO:0000259" key="3">
    <source>
        <dbReference type="PROSITE" id="PS50110"/>
    </source>
</evidence>
<dbReference type="Gene3D" id="3.40.50.2300">
    <property type="match status" value="1"/>
</dbReference>
<evidence type="ECO:0000313" key="5">
    <source>
        <dbReference type="Proteomes" id="UP000294614"/>
    </source>
</evidence>
<dbReference type="Pfam" id="PF00072">
    <property type="entry name" value="Response_reg"/>
    <property type="match status" value="1"/>
</dbReference>
<dbReference type="InterPro" id="IPR036890">
    <property type="entry name" value="HATPase_C_sf"/>
</dbReference>
<dbReference type="InterPro" id="IPR036457">
    <property type="entry name" value="PPM-type-like_dom_sf"/>
</dbReference>
<keyword evidence="4" id="KW-0808">Transferase</keyword>
<evidence type="ECO:0000313" key="4">
    <source>
        <dbReference type="EMBL" id="TCK59794.1"/>
    </source>
</evidence>
<dbReference type="InterPro" id="IPR050595">
    <property type="entry name" value="Bact_response_regulator"/>
</dbReference>
<dbReference type="Gene3D" id="3.60.40.10">
    <property type="entry name" value="PPM-type phosphatase domain"/>
    <property type="match status" value="1"/>
</dbReference>
<dbReference type="Gene3D" id="3.30.565.10">
    <property type="entry name" value="Histidine kinase-like ATPase, C-terminal domain"/>
    <property type="match status" value="1"/>
</dbReference>
<dbReference type="OrthoDB" id="9771123at2"/>
<keyword evidence="5" id="KW-1185">Reference proteome</keyword>
<accession>A0A4R1K6H2</accession>
<dbReference type="GO" id="GO:0016301">
    <property type="term" value="F:kinase activity"/>
    <property type="evidence" value="ECO:0007669"/>
    <property type="project" value="UniProtKB-KW"/>
</dbReference>
<dbReference type="InterPro" id="IPR011006">
    <property type="entry name" value="CheY-like_superfamily"/>
</dbReference>
<dbReference type="PANTHER" id="PTHR44591">
    <property type="entry name" value="STRESS RESPONSE REGULATOR PROTEIN 1"/>
    <property type="match status" value="1"/>
</dbReference>
<dbReference type="CDD" id="cd17536">
    <property type="entry name" value="REC_YesN-like"/>
    <property type="match status" value="1"/>
</dbReference>
<dbReference type="PROSITE" id="PS50110">
    <property type="entry name" value="RESPONSE_REGULATORY"/>
    <property type="match status" value="1"/>
</dbReference>
<feature type="modified residue" description="4-aspartylphosphate" evidence="2">
    <location>
        <position position="64"/>
    </location>
</feature>
<dbReference type="SMART" id="SM00331">
    <property type="entry name" value="PP2C_SIG"/>
    <property type="match status" value="1"/>
</dbReference>
<dbReference type="Pfam" id="PF13581">
    <property type="entry name" value="HATPase_c_2"/>
    <property type="match status" value="1"/>
</dbReference>
<dbReference type="PANTHER" id="PTHR44591:SF3">
    <property type="entry name" value="RESPONSE REGULATORY DOMAIN-CONTAINING PROTEIN"/>
    <property type="match status" value="1"/>
</dbReference>